<evidence type="ECO:0000256" key="3">
    <source>
        <dbReference type="ARBA" id="ARBA00022857"/>
    </source>
</evidence>
<dbReference type="Proteomes" id="UP000326757">
    <property type="component" value="Unassembled WGS sequence"/>
</dbReference>
<gene>
    <name evidence="11" type="ORF">EYC80_008577</name>
</gene>
<dbReference type="SUPFAM" id="SSF51735">
    <property type="entry name" value="NAD(P)-binding Rossmann-fold domains"/>
    <property type="match status" value="1"/>
</dbReference>
<dbReference type="AlphaFoldDB" id="A0A5N6K0V8"/>
<dbReference type="PROSITE" id="PS00061">
    <property type="entry name" value="ADH_SHORT"/>
    <property type="match status" value="1"/>
</dbReference>
<keyword evidence="4" id="KW-0560">Oxidoreductase</keyword>
<dbReference type="FunFam" id="3.40.50.720:FF:000084">
    <property type="entry name" value="Short-chain dehydrogenase reductase"/>
    <property type="match status" value="1"/>
</dbReference>
<dbReference type="PANTHER" id="PTHR24321">
    <property type="entry name" value="DEHYDROGENASES, SHORT CHAIN"/>
    <property type="match status" value="1"/>
</dbReference>
<dbReference type="GO" id="GO:0016491">
    <property type="term" value="F:oxidoreductase activity"/>
    <property type="evidence" value="ECO:0007669"/>
    <property type="project" value="UniProtKB-KW"/>
</dbReference>
<dbReference type="EMBL" id="VIGI01000009">
    <property type="protein sequence ID" value="KAB8295752.1"/>
    <property type="molecule type" value="Genomic_DNA"/>
</dbReference>
<dbReference type="InterPro" id="IPR057326">
    <property type="entry name" value="KR_dom"/>
</dbReference>
<proteinExistence type="inferred from homology"/>
<dbReference type="GO" id="GO:0009688">
    <property type="term" value="P:abscisic acid biosynthetic process"/>
    <property type="evidence" value="ECO:0007669"/>
    <property type="project" value="UniProtKB-ARBA"/>
</dbReference>
<accession>A0A5N6K0V8</accession>
<dbReference type="PANTHER" id="PTHR24321:SF8">
    <property type="entry name" value="ESTRADIOL 17-BETA-DEHYDROGENASE 8-RELATED"/>
    <property type="match status" value="1"/>
</dbReference>
<keyword evidence="12" id="KW-1185">Reference proteome</keyword>
<comment type="pathway">
    <text evidence="1">Hormone biosynthesis.</text>
</comment>
<dbReference type="PRINTS" id="PR00080">
    <property type="entry name" value="SDRFAMILY"/>
</dbReference>
<evidence type="ECO:0000256" key="8">
    <source>
        <dbReference type="ARBA" id="ARBA00069153"/>
    </source>
</evidence>
<evidence type="ECO:0000256" key="6">
    <source>
        <dbReference type="ARBA" id="ARBA00023027"/>
    </source>
</evidence>
<evidence type="ECO:0000256" key="5">
    <source>
        <dbReference type="ARBA" id="ARBA00023026"/>
    </source>
</evidence>
<reference evidence="11 12" key="1">
    <citation type="submission" date="2019-06" db="EMBL/GenBank/DDBJ databases">
        <title>Genome Sequence of the Brown Rot Fungal Pathogen Monilinia laxa.</title>
        <authorList>
            <person name="De Miccolis Angelini R.M."/>
            <person name="Landi L."/>
            <person name="Abate D."/>
            <person name="Pollastro S."/>
            <person name="Romanazzi G."/>
            <person name="Faretra F."/>
        </authorList>
    </citation>
    <scope>NUCLEOTIDE SEQUENCE [LARGE SCALE GENOMIC DNA]</scope>
    <source>
        <strain evidence="11 12">Mlax316</strain>
    </source>
</reference>
<dbReference type="SMART" id="SM00822">
    <property type="entry name" value="PKS_KR"/>
    <property type="match status" value="1"/>
</dbReference>
<evidence type="ECO:0000256" key="7">
    <source>
        <dbReference type="ARBA" id="ARBA00068707"/>
    </source>
</evidence>
<evidence type="ECO:0000313" key="12">
    <source>
        <dbReference type="Proteomes" id="UP000326757"/>
    </source>
</evidence>
<dbReference type="InterPro" id="IPR036291">
    <property type="entry name" value="NAD(P)-bd_dom_sf"/>
</dbReference>
<organism evidence="11 12">
    <name type="scientific">Monilinia laxa</name>
    <name type="common">Brown rot fungus</name>
    <name type="synonym">Sclerotinia laxa</name>
    <dbReference type="NCBI Taxonomy" id="61186"/>
    <lineage>
        <taxon>Eukaryota</taxon>
        <taxon>Fungi</taxon>
        <taxon>Dikarya</taxon>
        <taxon>Ascomycota</taxon>
        <taxon>Pezizomycotina</taxon>
        <taxon>Leotiomycetes</taxon>
        <taxon>Helotiales</taxon>
        <taxon>Sclerotiniaceae</taxon>
        <taxon>Monilinia</taxon>
    </lineage>
</organism>
<dbReference type="OrthoDB" id="1669814at2759"/>
<dbReference type="Pfam" id="PF13561">
    <property type="entry name" value="adh_short_C2"/>
    <property type="match status" value="1"/>
</dbReference>
<keyword evidence="5" id="KW-0843">Virulence</keyword>
<name>A0A5N6K0V8_MONLA</name>
<dbReference type="Gene3D" id="3.40.50.720">
    <property type="entry name" value="NAD(P)-binding Rossmann-like Domain"/>
    <property type="match status" value="1"/>
</dbReference>
<evidence type="ECO:0000256" key="9">
    <source>
        <dbReference type="ARBA" id="ARBA00074993"/>
    </source>
</evidence>
<dbReference type="InterPro" id="IPR002347">
    <property type="entry name" value="SDR_fam"/>
</dbReference>
<evidence type="ECO:0000256" key="1">
    <source>
        <dbReference type="ARBA" id="ARBA00004972"/>
    </source>
</evidence>
<protein>
    <recommendedName>
        <fullName evidence="7">Short-chain dehydrogenase/reductase ABA4</fullName>
    </recommendedName>
    <alternativeName>
        <fullName evidence="9">Abscisic acid biosynthesis cluster protein 4</fullName>
    </alternativeName>
    <alternativeName>
        <fullName evidence="8">Short-chain dehydrogenase/reductase aba4</fullName>
    </alternativeName>
</protein>
<keyword evidence="6" id="KW-0520">NAD</keyword>
<keyword evidence="3" id="KW-0521">NADP</keyword>
<dbReference type="PRINTS" id="PR00081">
    <property type="entry name" value="GDHRDH"/>
</dbReference>
<feature type="domain" description="Ketoreductase" evidence="10">
    <location>
        <begin position="6"/>
        <end position="190"/>
    </location>
</feature>
<evidence type="ECO:0000313" key="11">
    <source>
        <dbReference type="EMBL" id="KAB8295752.1"/>
    </source>
</evidence>
<evidence type="ECO:0000256" key="4">
    <source>
        <dbReference type="ARBA" id="ARBA00023002"/>
    </source>
</evidence>
<sequence>MSIKSKVIAITGGASGIGLATAKLLSTRGAIVCIGDIAGESLNSTLAGVFPTQARGSIVDVSNRKSVEHWIDEIVREFGKLDCAANCAGVIGESHGVKNIQDLSDEEWDKIIAVNLTGVMYCLRAELLKIEDGGSIVNVASVAGIQGFAGSGAYVASKHGVIGLTRSVAKEVGGRNIRVNAVAPGPIETPLLVHAREIDPSAGSNDTAAIKRAGTVEEIAAIIAFLLSGESSFVTGSVYAGDGGFTA</sequence>
<comment type="caution">
    <text evidence="11">The sequence shown here is derived from an EMBL/GenBank/DDBJ whole genome shotgun (WGS) entry which is preliminary data.</text>
</comment>
<evidence type="ECO:0000256" key="2">
    <source>
        <dbReference type="ARBA" id="ARBA00006484"/>
    </source>
</evidence>
<dbReference type="InterPro" id="IPR020904">
    <property type="entry name" value="Sc_DH/Rdtase_CS"/>
</dbReference>
<evidence type="ECO:0000259" key="10">
    <source>
        <dbReference type="SMART" id="SM00822"/>
    </source>
</evidence>
<dbReference type="CDD" id="cd05233">
    <property type="entry name" value="SDR_c"/>
    <property type="match status" value="1"/>
</dbReference>
<comment type="similarity">
    <text evidence="2">Belongs to the short-chain dehydrogenases/reductases (SDR) family.</text>
</comment>